<dbReference type="PANTHER" id="PTHR22603">
    <property type="entry name" value="CHOLINE/ETHANOALAMINE KINASE"/>
    <property type="match status" value="1"/>
</dbReference>
<dbReference type="RefSeq" id="XP_016258878.1">
    <property type="nucleotide sequence ID" value="XM_016411071.1"/>
</dbReference>
<dbReference type="GeneID" id="27361687"/>
<accession>A0A0D2BMK6</accession>
<dbReference type="GO" id="GO:0004103">
    <property type="term" value="F:choline kinase activity"/>
    <property type="evidence" value="ECO:0007669"/>
    <property type="project" value="TreeGrafter"/>
</dbReference>
<dbReference type="Gene3D" id="3.30.200.20">
    <property type="entry name" value="Phosphorylase Kinase, domain 1"/>
    <property type="match status" value="1"/>
</dbReference>
<dbReference type="STRING" id="215243.A0A0D2BMK6"/>
<keyword evidence="3" id="KW-1185">Reference proteome</keyword>
<dbReference type="InterPro" id="IPR011009">
    <property type="entry name" value="Kinase-like_dom_sf"/>
</dbReference>
<sequence>MGDTRDETPTLLDAADALRLVSAFFENEWPRTGVSDIRTRRVTGGMINTLQLISRDTAAIDEPGTVLIRHFGLDGDGEDPPEDRVTLSAAQQGLVHWEMDRKGWGPRLYGLFPGGRLEEYIDSHPLTAAESTEATIRQDVARSYARLHSLQLPLRRNSFKMVVEKLSQNSQSKHNQVQEELLAVEDPRALEYATVFHDTDWTRELNWVSGLFEKHKCKTTVTHGDPNYLNILVKNFESECRTILIDYETMAYSYRGIDIGGHFNERMYCYNQGDSQLTGYGPPGLDEQRLFCEAYLQEMRALGQELSEQDTVEHLLLEANIGRLYSLLFTNLMCTVLDEVEAEPPFLSGLAHMMNTYRQLKREFVKTH</sequence>
<dbReference type="SUPFAM" id="SSF56112">
    <property type="entry name" value="Protein kinase-like (PK-like)"/>
    <property type="match status" value="1"/>
</dbReference>
<name>A0A0D2BMK6_9EURO</name>
<dbReference type="Proteomes" id="UP000053342">
    <property type="component" value="Unassembled WGS sequence"/>
</dbReference>
<dbReference type="HOGENOM" id="CLU_012712_2_0_1"/>
<dbReference type="VEuPathDB" id="FungiDB:PV06_09613"/>
<evidence type="ECO:0000313" key="2">
    <source>
        <dbReference type="EMBL" id="KIW38662.1"/>
    </source>
</evidence>
<dbReference type="Gene3D" id="3.90.1200.10">
    <property type="match status" value="1"/>
</dbReference>
<protein>
    <recommendedName>
        <fullName evidence="4">Aminoglycoside phosphotransferase domain-containing protein</fullName>
    </recommendedName>
</protein>
<reference evidence="2 3" key="1">
    <citation type="submission" date="2015-01" db="EMBL/GenBank/DDBJ databases">
        <title>The Genome Sequence of Exophiala oligosperma CBS72588.</title>
        <authorList>
            <consortium name="The Broad Institute Genomics Platform"/>
            <person name="Cuomo C."/>
            <person name="de Hoog S."/>
            <person name="Gorbushina A."/>
            <person name="Stielow B."/>
            <person name="Teixiera M."/>
            <person name="Abouelleil A."/>
            <person name="Chapman S.B."/>
            <person name="Priest M."/>
            <person name="Young S.K."/>
            <person name="Wortman J."/>
            <person name="Nusbaum C."/>
            <person name="Birren B."/>
        </authorList>
    </citation>
    <scope>NUCLEOTIDE SEQUENCE [LARGE SCALE GENOMIC DNA]</scope>
    <source>
        <strain evidence="2 3">CBS 72588</strain>
    </source>
</reference>
<dbReference type="Pfam" id="PF01633">
    <property type="entry name" value="Choline_kinase"/>
    <property type="match status" value="1"/>
</dbReference>
<dbReference type="GO" id="GO:0004305">
    <property type="term" value="F:ethanolamine kinase activity"/>
    <property type="evidence" value="ECO:0007669"/>
    <property type="project" value="TreeGrafter"/>
</dbReference>
<evidence type="ECO:0000256" key="1">
    <source>
        <dbReference type="ARBA" id="ARBA00038211"/>
    </source>
</evidence>
<organism evidence="2 3">
    <name type="scientific">Exophiala oligosperma</name>
    <dbReference type="NCBI Taxonomy" id="215243"/>
    <lineage>
        <taxon>Eukaryota</taxon>
        <taxon>Fungi</taxon>
        <taxon>Dikarya</taxon>
        <taxon>Ascomycota</taxon>
        <taxon>Pezizomycotina</taxon>
        <taxon>Eurotiomycetes</taxon>
        <taxon>Chaetothyriomycetidae</taxon>
        <taxon>Chaetothyriales</taxon>
        <taxon>Herpotrichiellaceae</taxon>
        <taxon>Exophiala</taxon>
    </lineage>
</organism>
<dbReference type="GO" id="GO:0006646">
    <property type="term" value="P:phosphatidylethanolamine biosynthetic process"/>
    <property type="evidence" value="ECO:0007669"/>
    <property type="project" value="TreeGrafter"/>
</dbReference>
<evidence type="ECO:0008006" key="4">
    <source>
        <dbReference type="Google" id="ProtNLM"/>
    </source>
</evidence>
<dbReference type="AlphaFoldDB" id="A0A0D2BMK6"/>
<gene>
    <name evidence="2" type="ORF">PV06_09613</name>
</gene>
<comment type="similarity">
    <text evidence="1">Belongs to the choline/ethanolamine kinase family.</text>
</comment>
<evidence type="ECO:0000313" key="3">
    <source>
        <dbReference type="Proteomes" id="UP000053342"/>
    </source>
</evidence>
<dbReference type="OrthoDB" id="3649325at2759"/>
<dbReference type="PANTHER" id="PTHR22603:SF93">
    <property type="entry name" value="RE24176P"/>
    <property type="match status" value="1"/>
</dbReference>
<dbReference type="GO" id="GO:0005737">
    <property type="term" value="C:cytoplasm"/>
    <property type="evidence" value="ECO:0007669"/>
    <property type="project" value="TreeGrafter"/>
</dbReference>
<dbReference type="EMBL" id="KN847341">
    <property type="protein sequence ID" value="KIW38662.1"/>
    <property type="molecule type" value="Genomic_DNA"/>
</dbReference>
<proteinExistence type="inferred from homology"/>